<protein>
    <recommendedName>
        <fullName evidence="2">K-box domain-containing protein</fullName>
    </recommendedName>
</protein>
<dbReference type="InterPro" id="IPR002487">
    <property type="entry name" value="TF_Kbox"/>
</dbReference>
<dbReference type="GO" id="GO:0005634">
    <property type="term" value="C:nucleus"/>
    <property type="evidence" value="ECO:0007669"/>
    <property type="project" value="InterPro"/>
</dbReference>
<proteinExistence type="predicted"/>
<evidence type="ECO:0000313" key="3">
    <source>
        <dbReference type="EMBL" id="KAF7846643.1"/>
    </source>
</evidence>
<dbReference type="Gramene" id="rna-gnl|WGS:JABURB|Cocit.L3974.1">
    <property type="protein sequence ID" value="cds-KAF7846643.1"/>
    <property type="gene ID" value="gene-BT93_L3974"/>
</dbReference>
<reference evidence="3" key="1">
    <citation type="submission" date="2020-05" db="EMBL/GenBank/DDBJ databases">
        <title>WGS assembly of Corymbia citriodora subspecies variegata.</title>
        <authorList>
            <person name="Barry K."/>
            <person name="Hundley H."/>
            <person name="Shu S."/>
            <person name="Jenkins J."/>
            <person name="Grimwood J."/>
            <person name="Baten A."/>
        </authorList>
    </citation>
    <scope>NUCLEOTIDE SEQUENCE</scope>
    <source>
        <strain evidence="3">CV2-018</strain>
    </source>
</reference>
<dbReference type="OrthoDB" id="1706191at2759"/>
<name>A0A8T0CGP1_CORYI</name>
<dbReference type="PROSITE" id="PS51297">
    <property type="entry name" value="K_BOX"/>
    <property type="match status" value="1"/>
</dbReference>
<organism evidence="3 4">
    <name type="scientific">Corymbia citriodora subsp. variegata</name>
    <dbReference type="NCBI Taxonomy" id="360336"/>
    <lineage>
        <taxon>Eukaryota</taxon>
        <taxon>Viridiplantae</taxon>
        <taxon>Streptophyta</taxon>
        <taxon>Embryophyta</taxon>
        <taxon>Tracheophyta</taxon>
        <taxon>Spermatophyta</taxon>
        <taxon>Magnoliopsida</taxon>
        <taxon>eudicotyledons</taxon>
        <taxon>Gunneridae</taxon>
        <taxon>Pentapetalae</taxon>
        <taxon>rosids</taxon>
        <taxon>malvids</taxon>
        <taxon>Myrtales</taxon>
        <taxon>Myrtaceae</taxon>
        <taxon>Myrtoideae</taxon>
        <taxon>Eucalypteae</taxon>
        <taxon>Corymbia</taxon>
    </lineage>
</organism>
<dbReference type="EMBL" id="MU092265">
    <property type="protein sequence ID" value="KAF7846643.1"/>
    <property type="molecule type" value="Genomic_DNA"/>
</dbReference>
<evidence type="ECO:0000256" key="1">
    <source>
        <dbReference type="SAM" id="Coils"/>
    </source>
</evidence>
<gene>
    <name evidence="3" type="ORF">BT93_L3974</name>
</gene>
<feature type="domain" description="K-box" evidence="2">
    <location>
        <begin position="1"/>
        <end position="67"/>
    </location>
</feature>
<evidence type="ECO:0000313" key="4">
    <source>
        <dbReference type="Proteomes" id="UP000806378"/>
    </source>
</evidence>
<feature type="coiled-coil region" evidence="1">
    <location>
        <begin position="14"/>
        <end position="60"/>
    </location>
</feature>
<comment type="caution">
    <text evidence="3">The sequence shown here is derived from an EMBL/GenBank/DDBJ whole genome shotgun (WGS) entry which is preliminary data.</text>
</comment>
<keyword evidence="4" id="KW-1185">Reference proteome</keyword>
<sequence length="115" mass="13133">MKGEYLEGLNMEELEQLEKKLEAGLSLIIKTEEERTLHEIKKLQRKEARWIKKNRQLKQEMKMMILSGGKSMTVNLEGDNKVLDAKGVLLEWLSNVSISGNRVPPVDNNCSHPSS</sequence>
<dbReference type="Pfam" id="PF01486">
    <property type="entry name" value="K-box"/>
    <property type="match status" value="1"/>
</dbReference>
<dbReference type="AlphaFoldDB" id="A0A8T0CGP1"/>
<accession>A0A8T0CGP1</accession>
<keyword evidence="1" id="KW-0175">Coiled coil</keyword>
<dbReference type="GO" id="GO:0003700">
    <property type="term" value="F:DNA-binding transcription factor activity"/>
    <property type="evidence" value="ECO:0007669"/>
    <property type="project" value="InterPro"/>
</dbReference>
<dbReference type="Proteomes" id="UP000806378">
    <property type="component" value="Unassembled WGS sequence"/>
</dbReference>
<evidence type="ECO:0000259" key="2">
    <source>
        <dbReference type="PROSITE" id="PS51297"/>
    </source>
</evidence>